<proteinExistence type="predicted"/>
<accession>A0A1A6A340</accession>
<evidence type="ECO:0000313" key="3">
    <source>
        <dbReference type="EMBL" id="WWC62624.1"/>
    </source>
</evidence>
<dbReference type="Proteomes" id="UP000078595">
    <property type="component" value="Chromosome 6"/>
</dbReference>
<reference evidence="3" key="3">
    <citation type="submission" date="2024-02" db="EMBL/GenBank/DDBJ databases">
        <title>Comparative genomics of Cryptococcus and Kwoniella reveals pathogenesis evolution and contrasting modes of karyotype evolution via chromosome fusion or intercentromeric recombination.</title>
        <authorList>
            <person name="Coelho M.A."/>
            <person name="David-Palma M."/>
            <person name="Shea T."/>
            <person name="Bowers K."/>
            <person name="McGinley-Smith S."/>
            <person name="Mohammad A.W."/>
            <person name="Gnirke A."/>
            <person name="Yurkov A.M."/>
            <person name="Nowrousian M."/>
            <person name="Sun S."/>
            <person name="Cuomo C.A."/>
            <person name="Heitman J."/>
        </authorList>
    </citation>
    <scope>NUCLEOTIDE SEQUENCE</scope>
    <source>
        <strain evidence="3">CBS 10117</strain>
    </source>
</reference>
<evidence type="ECO:0000313" key="4">
    <source>
        <dbReference type="Proteomes" id="UP000078595"/>
    </source>
</evidence>
<feature type="compositionally biased region" description="Low complexity" evidence="1">
    <location>
        <begin position="174"/>
        <end position="184"/>
    </location>
</feature>
<dbReference type="OrthoDB" id="2564834at2759"/>
<sequence length="260" mass="28513">MMGFKKKFSSFLPADARTHLQNALTVEWEGQGKTVLVDLPDANKHQNNEVEMAGLTSNSAAYGRLNDDDDDLSYSRPSRSNYHTDHKSETSQSQQYSDSHQSSSSSSANKHRKYPSYSSKTLPPVPPVPAQDPAYSYSYTQNPFETEYDSPQTSSSSSMFSNQSPYATSIPAFGNNDGYGYNNGSLNRKNTGDKKMPNPWSQHRADDIDFLGDLGGSHSHSHSNAHSSGRGRGLGSPTSSTGTRDSQSSSNYNSLENPFR</sequence>
<name>A0A1A6A340_9TREE</name>
<keyword evidence="4" id="KW-1185">Reference proteome</keyword>
<protein>
    <submittedName>
        <fullName evidence="2">Uncharacterized protein</fullName>
    </submittedName>
</protein>
<dbReference type="AlphaFoldDB" id="A0A1A6A340"/>
<evidence type="ECO:0000313" key="2">
    <source>
        <dbReference type="EMBL" id="OBR84474.1"/>
    </source>
</evidence>
<feature type="compositionally biased region" description="Low complexity" evidence="1">
    <location>
        <begin position="150"/>
        <end position="164"/>
    </location>
</feature>
<dbReference type="EMBL" id="KI894032">
    <property type="protein sequence ID" value="OBR84474.1"/>
    <property type="molecule type" value="Genomic_DNA"/>
</dbReference>
<reference evidence="3" key="2">
    <citation type="submission" date="2013-07" db="EMBL/GenBank/DDBJ databases">
        <authorList>
            <consortium name="The Broad Institute Genome Sequencing Platform"/>
            <person name="Cuomo C."/>
            <person name="Litvintseva A."/>
            <person name="Chen Y."/>
            <person name="Heitman J."/>
            <person name="Sun S."/>
            <person name="Springer D."/>
            <person name="Dromer F."/>
            <person name="Young S.K."/>
            <person name="Zeng Q."/>
            <person name="Gargeya S."/>
            <person name="Fitzgerald M."/>
            <person name="Abouelleil A."/>
            <person name="Alvarado L."/>
            <person name="Berlin A.M."/>
            <person name="Chapman S.B."/>
            <person name="Dewar J."/>
            <person name="Goldberg J."/>
            <person name="Griggs A."/>
            <person name="Gujja S."/>
            <person name="Hansen M."/>
            <person name="Howarth C."/>
            <person name="Imamovic A."/>
            <person name="Larimer J."/>
            <person name="McCowan C."/>
            <person name="Murphy C."/>
            <person name="Pearson M."/>
            <person name="Priest M."/>
            <person name="Roberts A."/>
            <person name="Saif S."/>
            <person name="Shea T."/>
            <person name="Sykes S."/>
            <person name="Wortman J."/>
            <person name="Nusbaum C."/>
            <person name="Birren B."/>
        </authorList>
    </citation>
    <scope>NUCLEOTIDE SEQUENCE</scope>
    <source>
        <strain evidence="3">CBS 10117</strain>
    </source>
</reference>
<evidence type="ECO:0000256" key="1">
    <source>
        <dbReference type="SAM" id="MobiDB-lite"/>
    </source>
</evidence>
<feature type="compositionally biased region" description="Low complexity" evidence="1">
    <location>
        <begin position="216"/>
        <end position="228"/>
    </location>
</feature>
<dbReference type="KEGG" id="kdj:28969031"/>
<dbReference type="GeneID" id="28969031"/>
<dbReference type="EMBL" id="CP144535">
    <property type="protein sequence ID" value="WWC62624.1"/>
    <property type="molecule type" value="Genomic_DNA"/>
</dbReference>
<feature type="region of interest" description="Disordered" evidence="1">
    <location>
        <begin position="51"/>
        <end position="260"/>
    </location>
</feature>
<feature type="compositionally biased region" description="Low complexity" evidence="1">
    <location>
        <begin position="238"/>
        <end position="250"/>
    </location>
</feature>
<organism evidence="2">
    <name type="scientific">Kwoniella dejecticola CBS 10117</name>
    <dbReference type="NCBI Taxonomy" id="1296121"/>
    <lineage>
        <taxon>Eukaryota</taxon>
        <taxon>Fungi</taxon>
        <taxon>Dikarya</taxon>
        <taxon>Basidiomycota</taxon>
        <taxon>Agaricomycotina</taxon>
        <taxon>Tremellomycetes</taxon>
        <taxon>Tremellales</taxon>
        <taxon>Cryptococcaceae</taxon>
        <taxon>Kwoniella</taxon>
    </lineage>
</organism>
<feature type="compositionally biased region" description="Low complexity" evidence="1">
    <location>
        <begin position="91"/>
        <end position="107"/>
    </location>
</feature>
<gene>
    <name evidence="2" type="ORF">I303_05332</name>
    <name evidence="3" type="ORF">I303_105221</name>
</gene>
<dbReference type="RefSeq" id="XP_018262316.1">
    <property type="nucleotide sequence ID" value="XM_018408625.1"/>
</dbReference>
<feature type="compositionally biased region" description="Polar residues" evidence="1">
    <location>
        <begin position="251"/>
        <end position="260"/>
    </location>
</feature>
<reference evidence="2" key="1">
    <citation type="submission" date="2013-07" db="EMBL/GenBank/DDBJ databases">
        <title>The Genome Sequence of Cryptococcus dejecticola CBS10117.</title>
        <authorList>
            <consortium name="The Broad Institute Genome Sequencing Platform"/>
            <person name="Cuomo C."/>
            <person name="Litvintseva A."/>
            <person name="Chen Y."/>
            <person name="Heitman J."/>
            <person name="Sun S."/>
            <person name="Springer D."/>
            <person name="Dromer F."/>
            <person name="Young S.K."/>
            <person name="Zeng Q."/>
            <person name="Gargeya S."/>
            <person name="Fitzgerald M."/>
            <person name="Abouelleil A."/>
            <person name="Alvarado L."/>
            <person name="Berlin A.M."/>
            <person name="Chapman S.B."/>
            <person name="Dewar J."/>
            <person name="Goldberg J."/>
            <person name="Griggs A."/>
            <person name="Gujja S."/>
            <person name="Hansen M."/>
            <person name="Howarth C."/>
            <person name="Imamovic A."/>
            <person name="Larimer J."/>
            <person name="McCowan C."/>
            <person name="Murphy C."/>
            <person name="Pearson M."/>
            <person name="Priest M."/>
            <person name="Roberts A."/>
            <person name="Saif S."/>
            <person name="Shea T."/>
            <person name="Sykes S."/>
            <person name="Wortman J."/>
            <person name="Nusbaum C."/>
            <person name="Birren B."/>
        </authorList>
    </citation>
    <scope>NUCLEOTIDE SEQUENCE [LARGE SCALE GENOMIC DNA]</scope>
    <source>
        <strain evidence="2">CBS 10117</strain>
    </source>
</reference>
<dbReference type="VEuPathDB" id="FungiDB:I303_05332"/>